<reference evidence="1 2" key="1">
    <citation type="journal article" date="2017" name="Gigascience">
        <title>Draft genome of the honey bee ectoparasitic mite, Tropilaelaps mercedesae, is shaped by the parasitic life history.</title>
        <authorList>
            <person name="Dong X."/>
            <person name="Armstrong S.D."/>
            <person name="Xia D."/>
            <person name="Makepeace B.L."/>
            <person name="Darby A.C."/>
            <person name="Kadowaki T."/>
        </authorList>
    </citation>
    <scope>NUCLEOTIDE SEQUENCE [LARGE SCALE GENOMIC DNA]</scope>
    <source>
        <strain evidence="1">Wuxi-XJTLU</strain>
    </source>
</reference>
<dbReference type="InterPro" id="IPR029044">
    <property type="entry name" value="Nucleotide-diphossugar_trans"/>
</dbReference>
<dbReference type="PANTHER" id="PTHR46396">
    <property type="entry name" value="PROTEIN O-LINKED-MANNOSE BETA-1,2-N-ACETYLGLUCOSAMINYLTRANSFERASE 1"/>
    <property type="match status" value="1"/>
</dbReference>
<evidence type="ECO:0000313" key="2">
    <source>
        <dbReference type="Proteomes" id="UP000192247"/>
    </source>
</evidence>
<dbReference type="InterPro" id="IPR052463">
    <property type="entry name" value="O-linked_mannose_GnT"/>
</dbReference>
<dbReference type="EMBL" id="MNPL01007038">
    <property type="protein sequence ID" value="OQR74992.1"/>
    <property type="molecule type" value="Genomic_DNA"/>
</dbReference>
<dbReference type="GO" id="GO:0016266">
    <property type="term" value="P:protein O-linked glycosylation via N-acetyl-galactosamine"/>
    <property type="evidence" value="ECO:0007669"/>
    <property type="project" value="TreeGrafter"/>
</dbReference>
<dbReference type="OrthoDB" id="440755at2759"/>
<dbReference type="GO" id="GO:0000139">
    <property type="term" value="C:Golgi membrane"/>
    <property type="evidence" value="ECO:0007669"/>
    <property type="project" value="TreeGrafter"/>
</dbReference>
<dbReference type="AlphaFoldDB" id="A0A1V9XNL9"/>
<comment type="caution">
    <text evidence="1">The sequence shown here is derived from an EMBL/GenBank/DDBJ whole genome shotgun (WGS) entry which is preliminary data.</text>
</comment>
<dbReference type="STRING" id="418985.A0A1V9XNL9"/>
<name>A0A1V9XNL9_9ACAR</name>
<dbReference type="Proteomes" id="UP000192247">
    <property type="component" value="Unassembled WGS sequence"/>
</dbReference>
<proteinExistence type="predicted"/>
<organism evidence="1 2">
    <name type="scientific">Tropilaelaps mercedesae</name>
    <dbReference type="NCBI Taxonomy" id="418985"/>
    <lineage>
        <taxon>Eukaryota</taxon>
        <taxon>Metazoa</taxon>
        <taxon>Ecdysozoa</taxon>
        <taxon>Arthropoda</taxon>
        <taxon>Chelicerata</taxon>
        <taxon>Arachnida</taxon>
        <taxon>Acari</taxon>
        <taxon>Parasitiformes</taxon>
        <taxon>Mesostigmata</taxon>
        <taxon>Gamasina</taxon>
        <taxon>Dermanyssoidea</taxon>
        <taxon>Laelapidae</taxon>
        <taxon>Tropilaelaps</taxon>
    </lineage>
</organism>
<dbReference type="Gene3D" id="3.90.550.10">
    <property type="entry name" value="Spore Coat Polysaccharide Biosynthesis Protein SpsA, Chain A"/>
    <property type="match status" value="1"/>
</dbReference>
<dbReference type="SUPFAM" id="SSF53448">
    <property type="entry name" value="Nucleotide-diphospho-sugar transferases"/>
    <property type="match status" value="1"/>
</dbReference>
<evidence type="ECO:0000313" key="1">
    <source>
        <dbReference type="EMBL" id="OQR74992.1"/>
    </source>
</evidence>
<protein>
    <submittedName>
        <fullName evidence="1">Uncharacterized protein</fullName>
    </submittedName>
</protein>
<dbReference type="PANTHER" id="PTHR46396:SF2">
    <property type="entry name" value="ILEI_PANDER DOMAIN-CONTAINING PROTEIN"/>
    <property type="match status" value="1"/>
</dbReference>
<keyword evidence="2" id="KW-1185">Reference proteome</keyword>
<sequence length="190" mass="21014">MSSLIFIRVYWGKNVLKWRNYVRYSFILGFAFKPKVPENKLSSSPVVVVAGPQSRFLPQTLDTLALQGGLVRENVLVFHETDDLKAQDLCELFNFSCQLLQSDLSGGRCELLGQAMDTTETIYPDAPYMTIIEPDVLLGSDFLSFASAMASLLDADSTIGSVSGFNPDGSHLLAKDPSQAYRSVLLRPIR</sequence>
<dbReference type="GO" id="GO:0047223">
    <property type="term" value="F:beta-1,3-galactosyl-O-glycosyl-glycoprotein beta-1,3-N-acetylglucosaminyltransferase activity"/>
    <property type="evidence" value="ECO:0007669"/>
    <property type="project" value="TreeGrafter"/>
</dbReference>
<gene>
    <name evidence="1" type="ORF">BIW11_08713</name>
</gene>
<dbReference type="InParanoid" id="A0A1V9XNL9"/>
<accession>A0A1V9XNL9</accession>